<feature type="transmembrane region" description="Helical" evidence="2">
    <location>
        <begin position="252"/>
        <end position="271"/>
    </location>
</feature>
<dbReference type="AlphaFoldDB" id="A0A839ILH9"/>
<feature type="repeat" description="TPR" evidence="1">
    <location>
        <begin position="639"/>
        <end position="672"/>
    </location>
</feature>
<feature type="transmembrane region" description="Helical" evidence="2">
    <location>
        <begin position="336"/>
        <end position="354"/>
    </location>
</feature>
<evidence type="ECO:0000313" key="5">
    <source>
        <dbReference type="Proteomes" id="UP000565262"/>
    </source>
</evidence>
<keyword evidence="2" id="KW-0472">Membrane</keyword>
<dbReference type="Gene3D" id="3.30.70.1230">
    <property type="entry name" value="Nucleotide cyclase"/>
    <property type="match status" value="1"/>
</dbReference>
<dbReference type="GO" id="GO:0006171">
    <property type="term" value="P:cAMP biosynthetic process"/>
    <property type="evidence" value="ECO:0007669"/>
    <property type="project" value="TreeGrafter"/>
</dbReference>
<gene>
    <name evidence="4" type="ORF">H4O21_03840</name>
</gene>
<evidence type="ECO:0000256" key="1">
    <source>
        <dbReference type="PROSITE-ProRule" id="PRU00339"/>
    </source>
</evidence>
<dbReference type="GO" id="GO:0035556">
    <property type="term" value="P:intracellular signal transduction"/>
    <property type="evidence" value="ECO:0007669"/>
    <property type="project" value="InterPro"/>
</dbReference>
<protein>
    <recommendedName>
        <fullName evidence="3">Guanylate cyclase domain-containing protein</fullName>
    </recommendedName>
</protein>
<dbReference type="Pfam" id="PF07696">
    <property type="entry name" value="7TMR-DISMED2"/>
    <property type="match status" value="1"/>
</dbReference>
<organism evidence="4 5">
    <name type="scientific">Oceanospirillum sediminis</name>
    <dbReference type="NCBI Taxonomy" id="2760088"/>
    <lineage>
        <taxon>Bacteria</taxon>
        <taxon>Pseudomonadati</taxon>
        <taxon>Pseudomonadota</taxon>
        <taxon>Gammaproteobacteria</taxon>
        <taxon>Oceanospirillales</taxon>
        <taxon>Oceanospirillaceae</taxon>
        <taxon>Oceanospirillum</taxon>
    </lineage>
</organism>
<feature type="transmembrane region" description="Helical" evidence="2">
    <location>
        <begin position="309"/>
        <end position="329"/>
    </location>
</feature>
<feature type="transmembrane region" description="Helical" evidence="2">
    <location>
        <begin position="187"/>
        <end position="208"/>
    </location>
</feature>
<accession>A0A839ILH9</accession>
<dbReference type="PROSITE" id="PS50005">
    <property type="entry name" value="TPR"/>
    <property type="match status" value="1"/>
</dbReference>
<evidence type="ECO:0000259" key="3">
    <source>
        <dbReference type="PROSITE" id="PS50125"/>
    </source>
</evidence>
<feature type="transmembrane region" description="Helical" evidence="2">
    <location>
        <begin position="369"/>
        <end position="387"/>
    </location>
</feature>
<dbReference type="SUPFAM" id="SSF55073">
    <property type="entry name" value="Nucleotide cyclase"/>
    <property type="match status" value="1"/>
</dbReference>
<sequence>MKPELLRWALLTLVMCPLLLFAREPLVLDRTSGPYLLNSHISIFKDSKGSLTIREIAGAAGQQLFERNSIRMADSDMYSSVHWIKAELINPDSKDKELILEVGYPFYDQVELYLFDANGQGLSRKVNANYPVYKRELSSRHFLFRLDIPARQYVTAYLRLKTKGFMPMPIRLWQPEQLLSKLNLEQYIYGLFYGVLALLITYNFLVLVNSWDKIYLYYIASMACLVAIIMSIDGFAFEFIWRYYPSLSDKSLPFFLFAGVIGFSLLGRRFLGTRRNTPIIDYVLIAIMSIAATGAFLSLLLPYDIMVPFGMGIAFVCAVTSLITGAVSLNRAVFSVQYYLMSWMLLVLGIFYFVLQEMGFIPSNFYTEYSAYIGASFGGMIMSLGIADRMRMLERENLLAQSVMETRQKFSNTFEKFVPKQFISRKKAHDFEEISLGNFDSGNITILFSDVRAFTELSELMTPDEVFRFLNSYLSRMEPPIQKHGGFVDKFIGDAIMALFELDSERKSAHSAILAAIDMQRALVLYNKHRRKVSYPPIQTGIGIHSGEVMIGTVGSAERMDFTAIGNAVNISSRLEGLTKYYGARIIVSRDTMDLLEDRDIFKHRILDWLRVKGKKEPVEIYEILENDPVKVQEAKIKAETYIAHGLSYRHQKDFESAVKWFKKGALMFPKDQALKFHYQTCARLLSKKVARNWDGAIDMDQK</sequence>
<evidence type="ECO:0000313" key="4">
    <source>
        <dbReference type="EMBL" id="MBB1485741.1"/>
    </source>
</evidence>
<dbReference type="InterPro" id="IPR019734">
    <property type="entry name" value="TPR_rpt"/>
</dbReference>
<dbReference type="Gene3D" id="2.60.40.2380">
    <property type="match status" value="1"/>
</dbReference>
<dbReference type="PROSITE" id="PS50125">
    <property type="entry name" value="GUANYLATE_CYCLASE_2"/>
    <property type="match status" value="1"/>
</dbReference>
<keyword evidence="5" id="KW-1185">Reference proteome</keyword>
<dbReference type="InterPro" id="IPR011623">
    <property type="entry name" value="7TMR_DISM_rcpt_extracell_dom1"/>
</dbReference>
<reference evidence="4 5" key="1">
    <citation type="submission" date="2020-08" db="EMBL/GenBank/DDBJ databases">
        <title>Oceanospirillum sp. nov. isolated from marine sediment.</title>
        <authorList>
            <person name="Ji X."/>
        </authorList>
    </citation>
    <scope>NUCLEOTIDE SEQUENCE [LARGE SCALE GENOMIC DNA]</scope>
    <source>
        <strain evidence="4 5">D5</strain>
    </source>
</reference>
<keyword evidence="1" id="KW-0802">TPR repeat</keyword>
<dbReference type="Pfam" id="PF00211">
    <property type="entry name" value="Guanylate_cyc"/>
    <property type="match status" value="1"/>
</dbReference>
<feature type="transmembrane region" description="Helical" evidence="2">
    <location>
        <begin position="215"/>
        <end position="240"/>
    </location>
</feature>
<dbReference type="PANTHER" id="PTHR43081:SF1">
    <property type="entry name" value="ADENYLATE CYCLASE, TERMINAL-DIFFERENTIATION SPECIFIC"/>
    <property type="match status" value="1"/>
</dbReference>
<comment type="caution">
    <text evidence="4">The sequence shown here is derived from an EMBL/GenBank/DDBJ whole genome shotgun (WGS) entry which is preliminary data.</text>
</comment>
<keyword evidence="2" id="KW-0812">Transmembrane</keyword>
<dbReference type="InterPro" id="IPR050697">
    <property type="entry name" value="Adenylyl/Guanylyl_Cyclase_3/4"/>
</dbReference>
<dbReference type="SMART" id="SM00044">
    <property type="entry name" value="CYCc"/>
    <property type="match status" value="1"/>
</dbReference>
<keyword evidence="2" id="KW-1133">Transmembrane helix</keyword>
<dbReference type="CDD" id="cd07302">
    <property type="entry name" value="CHD"/>
    <property type="match status" value="1"/>
</dbReference>
<dbReference type="Pfam" id="PF07695">
    <property type="entry name" value="7TMR-DISM_7TM"/>
    <property type="match status" value="1"/>
</dbReference>
<dbReference type="RefSeq" id="WP_182807523.1">
    <property type="nucleotide sequence ID" value="NZ_JACJFM010000003.1"/>
</dbReference>
<feature type="domain" description="Guanylate cyclase" evidence="3">
    <location>
        <begin position="445"/>
        <end position="576"/>
    </location>
</feature>
<dbReference type="InterPro" id="IPR011622">
    <property type="entry name" value="7TMR_DISM_rcpt_extracell_dom2"/>
</dbReference>
<dbReference type="Proteomes" id="UP000565262">
    <property type="component" value="Unassembled WGS sequence"/>
</dbReference>
<dbReference type="InterPro" id="IPR001054">
    <property type="entry name" value="A/G_cyclase"/>
</dbReference>
<dbReference type="PANTHER" id="PTHR43081">
    <property type="entry name" value="ADENYLATE CYCLASE, TERMINAL-DIFFERENTIATION SPECIFIC-RELATED"/>
    <property type="match status" value="1"/>
</dbReference>
<feature type="transmembrane region" description="Helical" evidence="2">
    <location>
        <begin position="283"/>
        <end position="303"/>
    </location>
</feature>
<dbReference type="GO" id="GO:0004016">
    <property type="term" value="F:adenylate cyclase activity"/>
    <property type="evidence" value="ECO:0007669"/>
    <property type="project" value="UniProtKB-ARBA"/>
</dbReference>
<proteinExistence type="predicted"/>
<dbReference type="EMBL" id="JACJFM010000003">
    <property type="protein sequence ID" value="MBB1485741.1"/>
    <property type="molecule type" value="Genomic_DNA"/>
</dbReference>
<dbReference type="InterPro" id="IPR029787">
    <property type="entry name" value="Nucleotide_cyclase"/>
</dbReference>
<name>A0A839ILH9_9GAMM</name>
<evidence type="ECO:0000256" key="2">
    <source>
        <dbReference type="SAM" id="Phobius"/>
    </source>
</evidence>